<protein>
    <submittedName>
        <fullName evidence="1">Uncharacterized protein</fullName>
    </submittedName>
</protein>
<reference evidence="2" key="1">
    <citation type="journal article" date="2023" name="Commun. Biol.">
        <title>Genome analysis of Parmales, the sister group of diatoms, reveals the evolutionary specialization of diatoms from phago-mixotrophs to photoautotrophs.</title>
        <authorList>
            <person name="Ban H."/>
            <person name="Sato S."/>
            <person name="Yoshikawa S."/>
            <person name="Yamada K."/>
            <person name="Nakamura Y."/>
            <person name="Ichinomiya M."/>
            <person name="Sato N."/>
            <person name="Blanc-Mathieu R."/>
            <person name="Endo H."/>
            <person name="Kuwata A."/>
            <person name="Ogata H."/>
        </authorList>
    </citation>
    <scope>NUCLEOTIDE SEQUENCE [LARGE SCALE GENOMIC DNA]</scope>
</reference>
<sequence length="70" mass="8082">MISIAFMSYRGLTINLTSANTLSRMNTLPMITVKYHQSRGSCMRRNHVCVIKQVTVVHVPLKMKTKRFKI</sequence>
<proteinExistence type="predicted"/>
<accession>A0A9W7BAV6</accession>
<dbReference type="Proteomes" id="UP001162640">
    <property type="component" value="Unassembled WGS sequence"/>
</dbReference>
<evidence type="ECO:0000313" key="2">
    <source>
        <dbReference type="Proteomes" id="UP001162640"/>
    </source>
</evidence>
<evidence type="ECO:0000313" key="1">
    <source>
        <dbReference type="EMBL" id="GMH87479.1"/>
    </source>
</evidence>
<gene>
    <name evidence="1" type="ORF">TL16_g10870</name>
</gene>
<name>A0A9W7BAV6_9STRA</name>
<organism evidence="1 2">
    <name type="scientific">Triparma laevis f. inornata</name>
    <dbReference type="NCBI Taxonomy" id="1714386"/>
    <lineage>
        <taxon>Eukaryota</taxon>
        <taxon>Sar</taxon>
        <taxon>Stramenopiles</taxon>
        <taxon>Ochrophyta</taxon>
        <taxon>Bolidophyceae</taxon>
        <taxon>Parmales</taxon>
        <taxon>Triparmaceae</taxon>
        <taxon>Triparma</taxon>
    </lineage>
</organism>
<comment type="caution">
    <text evidence="1">The sequence shown here is derived from an EMBL/GenBank/DDBJ whole genome shotgun (WGS) entry which is preliminary data.</text>
</comment>
<dbReference type="EMBL" id="BLQM01000395">
    <property type="protein sequence ID" value="GMH87479.1"/>
    <property type="molecule type" value="Genomic_DNA"/>
</dbReference>
<dbReference type="AlphaFoldDB" id="A0A9W7BAV6"/>